<accession>A0A381WFU7</accession>
<dbReference type="InterPro" id="IPR016161">
    <property type="entry name" value="Ald_DH/histidinol_DH"/>
</dbReference>
<organism evidence="1">
    <name type="scientific">marine metagenome</name>
    <dbReference type="NCBI Taxonomy" id="408172"/>
    <lineage>
        <taxon>unclassified sequences</taxon>
        <taxon>metagenomes</taxon>
        <taxon>ecological metagenomes</taxon>
    </lineage>
</organism>
<dbReference type="GO" id="GO:0016491">
    <property type="term" value="F:oxidoreductase activity"/>
    <property type="evidence" value="ECO:0007669"/>
    <property type="project" value="InterPro"/>
</dbReference>
<proteinExistence type="predicted"/>
<name>A0A381WFU7_9ZZZZ</name>
<evidence type="ECO:0000313" key="1">
    <source>
        <dbReference type="EMBL" id="SVA50847.1"/>
    </source>
</evidence>
<dbReference type="SUPFAM" id="SSF53720">
    <property type="entry name" value="ALDH-like"/>
    <property type="match status" value="1"/>
</dbReference>
<reference evidence="1" key="1">
    <citation type="submission" date="2018-05" db="EMBL/GenBank/DDBJ databases">
        <authorList>
            <person name="Lanie J.A."/>
            <person name="Ng W.-L."/>
            <person name="Kazmierczak K.M."/>
            <person name="Andrzejewski T.M."/>
            <person name="Davidsen T.M."/>
            <person name="Wayne K.J."/>
            <person name="Tettelin H."/>
            <person name="Glass J.I."/>
            <person name="Rusch D."/>
            <person name="Podicherti R."/>
            <person name="Tsui H.-C.T."/>
            <person name="Winkler M.E."/>
        </authorList>
    </citation>
    <scope>NUCLEOTIDE SEQUENCE</scope>
</reference>
<gene>
    <name evidence="1" type="ORF">METZ01_LOCUS103701</name>
</gene>
<dbReference type="AlphaFoldDB" id="A0A381WFU7"/>
<evidence type="ECO:0008006" key="2">
    <source>
        <dbReference type="Google" id="ProtNLM"/>
    </source>
</evidence>
<sequence length="33" mass="3630">MYEKLGFFINGEWRTGSGKGEDVLNPANESVLA</sequence>
<dbReference type="EMBL" id="UINC01011532">
    <property type="protein sequence ID" value="SVA50847.1"/>
    <property type="molecule type" value="Genomic_DNA"/>
</dbReference>
<protein>
    <recommendedName>
        <fullName evidence="2">Aldehyde dehydrogenase domain-containing protein</fullName>
    </recommendedName>
</protein>
<feature type="non-terminal residue" evidence="1">
    <location>
        <position position="33"/>
    </location>
</feature>